<keyword evidence="3" id="KW-1185">Reference proteome</keyword>
<evidence type="ECO:0000313" key="2">
    <source>
        <dbReference type="EMBL" id="KAI6649361.1"/>
    </source>
</evidence>
<dbReference type="AlphaFoldDB" id="A0AAV7JLM8"/>
<proteinExistence type="predicted"/>
<name>A0AAV7JLM8_9METZ</name>
<accession>A0AAV7JLM8</accession>
<dbReference type="Proteomes" id="UP001165289">
    <property type="component" value="Unassembled WGS sequence"/>
</dbReference>
<protein>
    <submittedName>
        <fullName evidence="2">Uncharacterized protein</fullName>
    </submittedName>
</protein>
<dbReference type="EMBL" id="JAKMXF010000321">
    <property type="protein sequence ID" value="KAI6649361.1"/>
    <property type="molecule type" value="Genomic_DNA"/>
</dbReference>
<evidence type="ECO:0000313" key="3">
    <source>
        <dbReference type="Proteomes" id="UP001165289"/>
    </source>
</evidence>
<reference evidence="2 3" key="1">
    <citation type="journal article" date="2023" name="BMC Biol.">
        <title>The compact genome of the sponge Oopsacas minuta (Hexactinellida) is lacking key metazoan core genes.</title>
        <authorList>
            <person name="Santini S."/>
            <person name="Schenkelaars Q."/>
            <person name="Jourda C."/>
            <person name="Duchesne M."/>
            <person name="Belahbib H."/>
            <person name="Rocher C."/>
            <person name="Selva M."/>
            <person name="Riesgo A."/>
            <person name="Vervoort M."/>
            <person name="Leys S.P."/>
            <person name="Kodjabachian L."/>
            <person name="Le Bivic A."/>
            <person name="Borchiellini C."/>
            <person name="Claverie J.M."/>
            <person name="Renard E."/>
        </authorList>
    </citation>
    <scope>NUCLEOTIDE SEQUENCE [LARGE SCALE GENOMIC DNA]</scope>
    <source>
        <strain evidence="2">SPO-2</strain>
    </source>
</reference>
<gene>
    <name evidence="2" type="ORF">LOD99_11727</name>
</gene>
<evidence type="ECO:0000256" key="1">
    <source>
        <dbReference type="SAM" id="MobiDB-lite"/>
    </source>
</evidence>
<organism evidence="2 3">
    <name type="scientific">Oopsacas minuta</name>
    <dbReference type="NCBI Taxonomy" id="111878"/>
    <lineage>
        <taxon>Eukaryota</taxon>
        <taxon>Metazoa</taxon>
        <taxon>Porifera</taxon>
        <taxon>Hexactinellida</taxon>
        <taxon>Hexasterophora</taxon>
        <taxon>Lyssacinosida</taxon>
        <taxon>Leucopsacidae</taxon>
        <taxon>Oopsacas</taxon>
    </lineage>
</organism>
<comment type="caution">
    <text evidence="2">The sequence shown here is derived from an EMBL/GenBank/DDBJ whole genome shotgun (WGS) entry which is preliminary data.</text>
</comment>
<feature type="region of interest" description="Disordered" evidence="1">
    <location>
        <begin position="102"/>
        <end position="140"/>
    </location>
</feature>
<sequence>MDIFTVNFSPPSPTANEIPSLLEVFSKEIIEPPKEVFFEPHFNLGSSDMQAYPCGDFPMTYTTETVEESSHSPSIVPSANLATDLNKQNEISAFDHKTDDVTISPTHYSHTQLPSGPNSVKSTDSLLADDSDGSLSEQNIKETRAPRKLAPRPIEPIHFEKSVLVLGREFDQPNQIAYTLEKRFGDIFHEHGVHIDSLPVPSHRLLSADPSRLLKRVYSCLLLCYNATEARLLVTSEGGYYSSLIPYALNALGNNKVMLAFTHCQTNSKNLLATDLQSRILAQPHMQPMMNQFRSIFSWAETPNDVHIQRMLEIINESPVYMVTKKSCSII</sequence>
<feature type="compositionally biased region" description="Polar residues" evidence="1">
    <location>
        <begin position="102"/>
        <end position="123"/>
    </location>
</feature>